<sequence>MIKKKYPPTCQEYQHITRKKHRLLLIPRGLGRRSNCINHLYHTMHRKYIGWKVEVDVFNVHSIKRLRRTEECILQVAGLWLTKSYASLFILKWDSGKNKMQGRFFSSRSDVRRVEKLKFSIFQR</sequence>
<accession>A0A8D9EHN4</accession>
<proteinExistence type="predicted"/>
<protein>
    <submittedName>
        <fullName evidence="1">Uncharacterized protein</fullName>
    </submittedName>
</protein>
<dbReference type="AlphaFoldDB" id="A0A8D9EHN4"/>
<evidence type="ECO:0000313" key="1">
    <source>
        <dbReference type="EMBL" id="CAG6754031.1"/>
    </source>
</evidence>
<name>A0A8D9EHN4_9HEMI</name>
<reference evidence="1" key="1">
    <citation type="submission" date="2021-05" db="EMBL/GenBank/DDBJ databases">
        <authorList>
            <person name="Alioto T."/>
            <person name="Alioto T."/>
            <person name="Gomez Garrido J."/>
        </authorList>
    </citation>
    <scope>NUCLEOTIDE SEQUENCE</scope>
</reference>
<organism evidence="1">
    <name type="scientific">Cacopsylla melanoneura</name>
    <dbReference type="NCBI Taxonomy" id="428564"/>
    <lineage>
        <taxon>Eukaryota</taxon>
        <taxon>Metazoa</taxon>
        <taxon>Ecdysozoa</taxon>
        <taxon>Arthropoda</taxon>
        <taxon>Hexapoda</taxon>
        <taxon>Insecta</taxon>
        <taxon>Pterygota</taxon>
        <taxon>Neoptera</taxon>
        <taxon>Paraneoptera</taxon>
        <taxon>Hemiptera</taxon>
        <taxon>Sternorrhyncha</taxon>
        <taxon>Psylloidea</taxon>
        <taxon>Psyllidae</taxon>
        <taxon>Psyllinae</taxon>
        <taxon>Cacopsylla</taxon>
    </lineage>
</organism>
<dbReference type="EMBL" id="HBUF01537908">
    <property type="protein sequence ID" value="CAG6754031.1"/>
    <property type="molecule type" value="Transcribed_RNA"/>
</dbReference>